<feature type="binding site" evidence="6">
    <location>
        <position position="146"/>
    </location>
    <ligand>
        <name>Zn(2+)</name>
        <dbReference type="ChEBI" id="CHEBI:29105"/>
    </ligand>
</feature>
<dbReference type="GeneTree" id="ENSGT00390000003828"/>
<keyword evidence="8" id="KW-1185">Reference proteome</keyword>
<comment type="cofactor">
    <cofactor evidence="6">
        <name>Zn(2+)</name>
        <dbReference type="ChEBI" id="CHEBI:29105"/>
    </cofactor>
</comment>
<dbReference type="GO" id="GO:0005739">
    <property type="term" value="C:mitochondrion"/>
    <property type="evidence" value="ECO:0000318"/>
    <property type="project" value="GO_Central"/>
</dbReference>
<keyword evidence="1 6" id="KW-0831">Ubiquinone biosynthesis</keyword>
<dbReference type="GO" id="GO:0008270">
    <property type="term" value="F:zinc ion binding"/>
    <property type="evidence" value="ECO:0007669"/>
    <property type="project" value="UniProtKB-UniRule"/>
</dbReference>
<gene>
    <name evidence="7" type="primary">LOC100184934</name>
</gene>
<dbReference type="EMBL" id="EAAA01000079">
    <property type="status" value="NOT_ANNOTATED_CDS"/>
    <property type="molecule type" value="Genomic_DNA"/>
</dbReference>
<dbReference type="HAMAP" id="MF_03111">
    <property type="entry name" value="Coq4"/>
    <property type="match status" value="1"/>
</dbReference>
<evidence type="ECO:0000313" key="8">
    <source>
        <dbReference type="Proteomes" id="UP000008144"/>
    </source>
</evidence>
<dbReference type="Pfam" id="PF05019">
    <property type="entry name" value="Coq4"/>
    <property type="match status" value="1"/>
</dbReference>
<comment type="subunit">
    <text evidence="6">Component of a multi-subunit COQ enzyme complex.</text>
</comment>
<dbReference type="OMA" id="YYERHFH"/>
<evidence type="ECO:0000256" key="2">
    <source>
        <dbReference type="ARBA" id="ARBA00022792"/>
    </source>
</evidence>
<evidence type="ECO:0000313" key="7">
    <source>
        <dbReference type="Ensembl" id="ENSCINP00000025167.2"/>
    </source>
</evidence>
<keyword evidence="3 6" id="KW-0496">Mitochondrion</keyword>
<evidence type="ECO:0000256" key="1">
    <source>
        <dbReference type="ARBA" id="ARBA00022688"/>
    </source>
</evidence>
<dbReference type="PANTHER" id="PTHR12922">
    <property type="entry name" value="UBIQUINONE BIOSYNTHESIS PROTEIN"/>
    <property type="match status" value="1"/>
</dbReference>
<dbReference type="InterPro" id="IPR027540">
    <property type="entry name" value="Coq4_euk"/>
</dbReference>
<name>F6RED0_CIOIN</name>
<keyword evidence="6" id="KW-0479">Metal-binding</keyword>
<accession>A0A1W2WGX1</accession>
<reference evidence="7" key="3">
    <citation type="submission" date="2025-08" db="UniProtKB">
        <authorList>
            <consortium name="Ensembl"/>
        </authorList>
    </citation>
    <scope>IDENTIFICATION</scope>
</reference>
<comment type="catalytic activity">
    <reaction evidence="6">
        <text>a 4-hydroxy-3-methoxy-5-(all-trans-polyprenyl)benzoate + H(+) = a 2-methoxy-6-(all-trans-polyprenyl)phenol + CO2</text>
        <dbReference type="Rhea" id="RHEA:81179"/>
        <dbReference type="Rhea" id="RHEA-COMP:9551"/>
        <dbReference type="Rhea" id="RHEA-COMP:10931"/>
        <dbReference type="ChEBI" id="CHEBI:15378"/>
        <dbReference type="ChEBI" id="CHEBI:16526"/>
        <dbReference type="ChEBI" id="CHEBI:62731"/>
        <dbReference type="ChEBI" id="CHEBI:84443"/>
        <dbReference type="EC" id="4.1.1.130"/>
    </reaction>
</comment>
<comment type="subcellular location">
    <subcellularLocation>
        <location evidence="6">Mitochondrion inner membrane</location>
        <topology evidence="6">Peripheral membrane protein</topology>
        <orientation evidence="6">Matrix side</orientation>
    </subcellularLocation>
</comment>
<sequence length="226" mass="26242">MAALYPNHIPITKLSRILLAGSSAVAALRNPYRDDMVAVCSETTACNALEHMRGRMLDDETGRRILNEQPRVNSSTVDLKLLRALPESTLGRQYVNMLNKYNITPDSRRDVKFVDDPELAFVLQRYRETHDFNHLLLGQRTNLRGEVAVKWFEAIQTFLPMCWMAAVGGTTRLSRKRRLRLLQQDLPWIIPTAKSCQFFMNIYFEERLDQDIDDLRDEMKIYLPHS</sequence>
<dbReference type="GeneID" id="100184934"/>
<dbReference type="GO" id="GO:0120539">
    <property type="term" value="F:4-hydroxy-3-methoxy-5-polyprenylbenzoate decarboxylase activity"/>
    <property type="evidence" value="ECO:0007669"/>
    <property type="project" value="UniProtKB-EC"/>
</dbReference>
<dbReference type="Ensembl" id="ENSCINT00000025413.2">
    <property type="protein sequence ID" value="ENSCINP00000025167.2"/>
    <property type="gene ID" value="ENSCING00000001263.3"/>
</dbReference>
<evidence type="ECO:0000256" key="4">
    <source>
        <dbReference type="ARBA" id="ARBA00023136"/>
    </source>
</evidence>
<dbReference type="InterPro" id="IPR007715">
    <property type="entry name" value="Coq4"/>
</dbReference>
<feature type="binding site" evidence="6">
    <location>
        <position position="131"/>
    </location>
    <ligand>
        <name>Zn(2+)</name>
        <dbReference type="ChEBI" id="CHEBI:29105"/>
    </ligand>
</feature>
<comment type="function">
    <text evidence="6">Lyase that catalyzes the C1-decarboxylation of 4-hydroxy-3-methoxy-5-(all-trans-polyprenyl)benzoic acid into 2-methoxy-6-(all-trans-polyprenyl)phenol during ubiquinone biosynthesis.</text>
</comment>
<proteinExistence type="inferred from homology"/>
<organism evidence="7 8">
    <name type="scientific">Ciona intestinalis</name>
    <name type="common">Transparent sea squirt</name>
    <name type="synonym">Ascidia intestinalis</name>
    <dbReference type="NCBI Taxonomy" id="7719"/>
    <lineage>
        <taxon>Eukaryota</taxon>
        <taxon>Metazoa</taxon>
        <taxon>Chordata</taxon>
        <taxon>Tunicata</taxon>
        <taxon>Ascidiacea</taxon>
        <taxon>Phlebobranchia</taxon>
        <taxon>Cionidae</taxon>
        <taxon>Ciona</taxon>
    </lineage>
</organism>
<dbReference type="EC" id="4.1.1.130" evidence="6"/>
<comment type="similarity">
    <text evidence="6">Belongs to the COQ4 family.</text>
</comment>
<reference evidence="7" key="2">
    <citation type="journal article" date="2008" name="Genome Biol.">
        <title>Improved genome assembly and evidence-based global gene model set for the chordate Ciona intestinalis: new insight into intron and operon populations.</title>
        <authorList>
            <person name="Satou Y."/>
            <person name="Mineta K."/>
            <person name="Ogasawara M."/>
            <person name="Sasakura Y."/>
            <person name="Shoguchi E."/>
            <person name="Ueno K."/>
            <person name="Yamada L."/>
            <person name="Matsumoto J."/>
            <person name="Wasserscheid J."/>
            <person name="Dewar K."/>
            <person name="Wiley G.B."/>
            <person name="Macmil S.L."/>
            <person name="Roe B.A."/>
            <person name="Zeller R.W."/>
            <person name="Hastings K.E."/>
            <person name="Lemaire P."/>
            <person name="Lindquist E."/>
            <person name="Endo T."/>
            <person name="Hotta K."/>
            <person name="Inaba K."/>
        </authorList>
    </citation>
    <scope>NUCLEOTIDE SEQUENCE [LARGE SCALE GENOMIC DNA]</scope>
    <source>
        <strain evidence="7">wild type</strain>
    </source>
</reference>
<dbReference type="FunCoup" id="F6RED0">
    <property type="interactions" value="48"/>
</dbReference>
<feature type="binding site" evidence="6">
    <location>
        <position position="134"/>
    </location>
    <ligand>
        <name>Zn(2+)</name>
        <dbReference type="ChEBI" id="CHEBI:29105"/>
    </ligand>
</feature>
<evidence type="ECO:0000256" key="3">
    <source>
        <dbReference type="ARBA" id="ARBA00023128"/>
    </source>
</evidence>
<protein>
    <recommendedName>
        <fullName evidence="6">Ubiquinone biosynthesis protein COQ4 homolog, mitochondrial</fullName>
    </recommendedName>
    <alternativeName>
        <fullName evidence="6">4-hydroxy-3-methoxy-5-polyprenylbenzoate decarboxylase</fullName>
        <ecNumber evidence="6">4.1.1.130</ecNumber>
    </alternativeName>
    <alternativeName>
        <fullName evidence="6">Coenzyme Q biosynthesis protein 4 homolog</fullName>
    </alternativeName>
</protein>
<accession>F6RED0</accession>
<dbReference type="HOGENOM" id="CLU_061241_1_1_1"/>
<comment type="pathway">
    <text evidence="6">Cofactor biosynthesis; ubiquinone biosynthesis.</text>
</comment>
<keyword evidence="6" id="KW-0862">Zinc</keyword>
<keyword evidence="2 6" id="KW-0999">Mitochondrion inner membrane</keyword>
<dbReference type="RefSeq" id="XP_002128422.1">
    <property type="nucleotide sequence ID" value="XM_002128386.5"/>
</dbReference>
<dbReference type="Proteomes" id="UP000008144">
    <property type="component" value="Chromosome 1"/>
</dbReference>
<dbReference type="STRING" id="7719.ENSCINP00000025167"/>
<dbReference type="GO" id="GO:0031314">
    <property type="term" value="C:extrinsic component of mitochondrial inner membrane"/>
    <property type="evidence" value="ECO:0007669"/>
    <property type="project" value="UniProtKB-UniRule"/>
</dbReference>
<dbReference type="AlphaFoldDB" id="F6RED0"/>
<feature type="binding site" evidence="6">
    <location>
        <position position="130"/>
    </location>
    <ligand>
        <name>Zn(2+)</name>
        <dbReference type="ChEBI" id="CHEBI:29105"/>
    </ligand>
</feature>
<dbReference type="KEGG" id="cin:100184934"/>
<keyword evidence="4 6" id="KW-0472">Membrane</keyword>
<dbReference type="InParanoid" id="F6RED0"/>
<keyword evidence="5 6" id="KW-0456">Lyase</keyword>
<dbReference type="PANTHER" id="PTHR12922:SF7">
    <property type="entry name" value="UBIQUINONE BIOSYNTHESIS PROTEIN COQ4 HOMOLOG, MITOCHONDRIAL"/>
    <property type="match status" value="1"/>
</dbReference>
<reference evidence="8" key="1">
    <citation type="journal article" date="2002" name="Science">
        <title>The draft genome of Ciona intestinalis: insights into chordate and vertebrate origins.</title>
        <authorList>
            <person name="Dehal P."/>
            <person name="Satou Y."/>
            <person name="Campbell R.K."/>
            <person name="Chapman J."/>
            <person name="Degnan B."/>
            <person name="De Tomaso A."/>
            <person name="Davidson B."/>
            <person name="Di Gregorio A."/>
            <person name="Gelpke M."/>
            <person name="Goodstein D.M."/>
            <person name="Harafuji N."/>
            <person name="Hastings K.E."/>
            <person name="Ho I."/>
            <person name="Hotta K."/>
            <person name="Huang W."/>
            <person name="Kawashima T."/>
            <person name="Lemaire P."/>
            <person name="Martinez D."/>
            <person name="Meinertzhagen I.A."/>
            <person name="Necula S."/>
            <person name="Nonaka M."/>
            <person name="Putnam N."/>
            <person name="Rash S."/>
            <person name="Saiga H."/>
            <person name="Satake M."/>
            <person name="Terry A."/>
            <person name="Yamada L."/>
            <person name="Wang H.G."/>
            <person name="Awazu S."/>
            <person name="Azumi K."/>
            <person name="Boore J."/>
            <person name="Branno M."/>
            <person name="Chin-Bow S."/>
            <person name="DeSantis R."/>
            <person name="Doyle S."/>
            <person name="Francino P."/>
            <person name="Keys D.N."/>
            <person name="Haga S."/>
            <person name="Hayashi H."/>
            <person name="Hino K."/>
            <person name="Imai K.S."/>
            <person name="Inaba K."/>
            <person name="Kano S."/>
            <person name="Kobayashi K."/>
            <person name="Kobayashi M."/>
            <person name="Lee B.I."/>
            <person name="Makabe K.W."/>
            <person name="Manohar C."/>
            <person name="Matassi G."/>
            <person name="Medina M."/>
            <person name="Mochizuki Y."/>
            <person name="Mount S."/>
            <person name="Morishita T."/>
            <person name="Miura S."/>
            <person name="Nakayama A."/>
            <person name="Nishizaka S."/>
            <person name="Nomoto H."/>
            <person name="Ohta F."/>
            <person name="Oishi K."/>
            <person name="Rigoutsos I."/>
            <person name="Sano M."/>
            <person name="Sasaki A."/>
            <person name="Sasakura Y."/>
            <person name="Shoguchi E."/>
            <person name="Shin-i T."/>
            <person name="Spagnuolo A."/>
            <person name="Stainier D."/>
            <person name="Suzuki M.M."/>
            <person name="Tassy O."/>
            <person name="Takatori N."/>
            <person name="Tokuoka M."/>
            <person name="Yagi K."/>
            <person name="Yoshizaki F."/>
            <person name="Wada S."/>
            <person name="Zhang C."/>
            <person name="Hyatt P.D."/>
            <person name="Larimer F."/>
            <person name="Detter C."/>
            <person name="Doggett N."/>
            <person name="Glavina T."/>
            <person name="Hawkins T."/>
            <person name="Richardson P."/>
            <person name="Lucas S."/>
            <person name="Kohara Y."/>
            <person name="Levine M."/>
            <person name="Satoh N."/>
            <person name="Rokhsar D.S."/>
        </authorList>
    </citation>
    <scope>NUCLEOTIDE SEQUENCE [LARGE SCALE GENOMIC DNA]</scope>
</reference>
<reference evidence="7" key="4">
    <citation type="submission" date="2025-09" db="UniProtKB">
        <authorList>
            <consortium name="Ensembl"/>
        </authorList>
    </citation>
    <scope>IDENTIFICATION</scope>
</reference>
<dbReference type="UniPathway" id="UPA00232"/>
<evidence type="ECO:0000256" key="5">
    <source>
        <dbReference type="ARBA" id="ARBA00023239"/>
    </source>
</evidence>
<evidence type="ECO:0000256" key="6">
    <source>
        <dbReference type="HAMAP-Rule" id="MF_03111"/>
    </source>
</evidence>
<dbReference type="OrthoDB" id="4249at2759"/>